<keyword evidence="2" id="KW-0067">ATP-binding</keyword>
<gene>
    <name evidence="5" type="ORF">VOLCADRAFT_86709</name>
</gene>
<dbReference type="EMBL" id="GL378324">
    <property type="protein sequence ID" value="EFJ52528.1"/>
    <property type="molecule type" value="Genomic_DNA"/>
</dbReference>
<dbReference type="AlphaFoldDB" id="D8TJE2"/>
<keyword evidence="1" id="KW-0547">Nucleotide-binding</keyword>
<dbReference type="InterPro" id="IPR051681">
    <property type="entry name" value="Ser/Thr_Kinases-Pseudokinases"/>
</dbReference>
<evidence type="ECO:0000313" key="6">
    <source>
        <dbReference type="Proteomes" id="UP000001058"/>
    </source>
</evidence>
<dbReference type="InterPro" id="IPR000719">
    <property type="entry name" value="Prot_kinase_dom"/>
</dbReference>
<dbReference type="InParanoid" id="D8TJE2"/>
<dbReference type="InterPro" id="IPR011009">
    <property type="entry name" value="Kinase-like_dom_sf"/>
</dbReference>
<dbReference type="PANTHER" id="PTHR44329:SF298">
    <property type="entry name" value="MIXED LINEAGE KINASE DOMAIN-LIKE PROTEIN"/>
    <property type="match status" value="1"/>
</dbReference>
<sequence length="721" mass="73985">MGGKVGLFELAHGLDVLNTEEELPLDLTAAGATALLWPDSQAAASAGGSGNCSGNPASLSSTACSTFDERLANSLQPLDGPLPRNAAVQRHYLGNERTTGDVSDGARERKALPAAPAAPASQQRGLLLNLSQIRSRVQELRVLQIRPGAALLSGRSSVSGQPVVARFERGWPASLLAPQVLTSLHDGRWRSHPHVVLLLEVHAVALPAQVLDNCVRPTAQAAAVAASSLRLCSDGGGVSGGGVGNADGNAAFWESVDKDLTTAILALQQAEAVRGASTCGSAFIGSTLASSPTTGSGKLSRVLGGMPVQLRGAVSSPWGNGSDGGDCGGGKPQALQPSAAGLAAALPPSRASLQQQLTGGAADVALVTLSVMELCDGGNLYDKIRCGAFKCCLPHVPDGGNGGGGARRSRRRDLRWFSDAQFLRRLDCFIATARHIALGLQFLHVVCRMPHGDLVSRNVLLQRGVVNDVGVDCATGFVAKLAGYGRLAAAAAAAASTALGGAEGSYAASAAAIESSATAAVGIAPPDVSTTSLSRFNSVHVGLWRDVQSLAPERLREPHAPPTFEADVYAYGVLLYEMAIGESPWAAMLPACVAVGVATGELRIQWPHPQPGSGKSSSAAGAAPPLCITALMERCTSPVPEDRPNVEQILAALDGVEQELCSCRDLAGALQEQRRSRRLAQIFCDSSLSSSFSSSSTSRSCAAGNDSNSGGSSFIDAALSP</sequence>
<organism evidence="6">
    <name type="scientific">Volvox carteri f. nagariensis</name>
    <dbReference type="NCBI Taxonomy" id="3068"/>
    <lineage>
        <taxon>Eukaryota</taxon>
        <taxon>Viridiplantae</taxon>
        <taxon>Chlorophyta</taxon>
        <taxon>core chlorophytes</taxon>
        <taxon>Chlorophyceae</taxon>
        <taxon>CS clade</taxon>
        <taxon>Chlamydomonadales</taxon>
        <taxon>Volvocaceae</taxon>
        <taxon>Volvox</taxon>
    </lineage>
</organism>
<dbReference type="OrthoDB" id="774951at2759"/>
<evidence type="ECO:0000256" key="2">
    <source>
        <dbReference type="ARBA" id="ARBA00022840"/>
    </source>
</evidence>
<dbReference type="RefSeq" id="XP_002946601.1">
    <property type="nucleotide sequence ID" value="XM_002946555.1"/>
</dbReference>
<dbReference type="Gene3D" id="1.10.510.10">
    <property type="entry name" value="Transferase(Phosphotransferase) domain 1"/>
    <property type="match status" value="1"/>
</dbReference>
<dbReference type="InterPro" id="IPR001245">
    <property type="entry name" value="Ser-Thr/Tyr_kinase_cat_dom"/>
</dbReference>
<proteinExistence type="predicted"/>
<dbReference type="PANTHER" id="PTHR44329">
    <property type="entry name" value="SERINE/THREONINE-PROTEIN KINASE TNNI3K-RELATED"/>
    <property type="match status" value="1"/>
</dbReference>
<feature type="region of interest" description="Disordered" evidence="3">
    <location>
        <begin position="688"/>
        <end position="721"/>
    </location>
</feature>
<dbReference type="Proteomes" id="UP000001058">
    <property type="component" value="Unassembled WGS sequence"/>
</dbReference>
<reference evidence="5 6" key="1">
    <citation type="journal article" date="2010" name="Science">
        <title>Genomic analysis of organismal complexity in the multicellular green alga Volvox carteri.</title>
        <authorList>
            <person name="Prochnik S.E."/>
            <person name="Umen J."/>
            <person name="Nedelcu A.M."/>
            <person name="Hallmann A."/>
            <person name="Miller S.M."/>
            <person name="Nishii I."/>
            <person name="Ferris P."/>
            <person name="Kuo A."/>
            <person name="Mitros T."/>
            <person name="Fritz-Laylin L.K."/>
            <person name="Hellsten U."/>
            <person name="Chapman J."/>
            <person name="Simakov O."/>
            <person name="Rensing S.A."/>
            <person name="Terry A."/>
            <person name="Pangilinan J."/>
            <person name="Kapitonov V."/>
            <person name="Jurka J."/>
            <person name="Salamov A."/>
            <person name="Shapiro H."/>
            <person name="Schmutz J."/>
            <person name="Grimwood J."/>
            <person name="Lindquist E."/>
            <person name="Lucas S."/>
            <person name="Grigoriev I.V."/>
            <person name="Schmitt R."/>
            <person name="Kirk D."/>
            <person name="Rokhsar D.S."/>
        </authorList>
    </citation>
    <scope>NUCLEOTIDE SEQUENCE [LARGE SCALE GENOMIC DNA]</scope>
    <source>
        <strain evidence="6">f. Nagariensis / Eve</strain>
    </source>
</reference>
<accession>D8TJE2</accession>
<dbReference type="PROSITE" id="PS50011">
    <property type="entry name" value="PROTEIN_KINASE_DOM"/>
    <property type="match status" value="1"/>
</dbReference>
<evidence type="ECO:0000259" key="4">
    <source>
        <dbReference type="PROSITE" id="PS50011"/>
    </source>
</evidence>
<keyword evidence="6" id="KW-1185">Reference proteome</keyword>
<dbReference type="SUPFAM" id="SSF56112">
    <property type="entry name" value="Protein kinase-like (PK-like)"/>
    <property type="match status" value="1"/>
</dbReference>
<evidence type="ECO:0000256" key="1">
    <source>
        <dbReference type="ARBA" id="ARBA00022741"/>
    </source>
</evidence>
<name>D8TJE2_VOLCA</name>
<dbReference type="Pfam" id="PF07714">
    <property type="entry name" value="PK_Tyr_Ser-Thr"/>
    <property type="match status" value="1"/>
</dbReference>
<dbReference type="eggNOG" id="KOG0192">
    <property type="taxonomic scope" value="Eukaryota"/>
</dbReference>
<evidence type="ECO:0000313" key="5">
    <source>
        <dbReference type="EMBL" id="EFJ52528.1"/>
    </source>
</evidence>
<dbReference type="GO" id="GO:0005524">
    <property type="term" value="F:ATP binding"/>
    <property type="evidence" value="ECO:0007669"/>
    <property type="project" value="UniProtKB-KW"/>
</dbReference>
<protein>
    <recommendedName>
        <fullName evidence="4">Protein kinase domain-containing protein</fullName>
    </recommendedName>
</protein>
<dbReference type="GO" id="GO:0004674">
    <property type="term" value="F:protein serine/threonine kinase activity"/>
    <property type="evidence" value="ECO:0007669"/>
    <property type="project" value="TreeGrafter"/>
</dbReference>
<evidence type="ECO:0000256" key="3">
    <source>
        <dbReference type="SAM" id="MobiDB-lite"/>
    </source>
</evidence>
<dbReference type="GeneID" id="9617424"/>
<feature type="region of interest" description="Disordered" evidence="3">
    <location>
        <begin position="94"/>
        <end position="118"/>
    </location>
</feature>
<dbReference type="KEGG" id="vcn:VOLCADRAFT_86709"/>
<feature type="compositionally biased region" description="Low complexity" evidence="3">
    <location>
        <begin position="688"/>
        <end position="713"/>
    </location>
</feature>
<feature type="domain" description="Protein kinase" evidence="4">
    <location>
        <begin position="288"/>
        <end position="660"/>
    </location>
</feature>
<dbReference type="STRING" id="3068.D8TJE2"/>
<dbReference type="SMART" id="SM00220">
    <property type="entry name" value="S_TKc"/>
    <property type="match status" value="1"/>
</dbReference>